<evidence type="ECO:0000313" key="1">
    <source>
        <dbReference type="EMBL" id="MCJ8747820.1"/>
    </source>
</evidence>
<accession>A0ACC5ZI12</accession>
<evidence type="ECO:0000313" key="2">
    <source>
        <dbReference type="Proteomes" id="UP000830395"/>
    </source>
</evidence>
<organism evidence="1 2">
    <name type="scientific">Pangasius djambal</name>
    <dbReference type="NCBI Taxonomy" id="1691987"/>
    <lineage>
        <taxon>Eukaryota</taxon>
        <taxon>Metazoa</taxon>
        <taxon>Chordata</taxon>
        <taxon>Craniata</taxon>
        <taxon>Vertebrata</taxon>
        <taxon>Euteleostomi</taxon>
        <taxon>Actinopterygii</taxon>
        <taxon>Neopterygii</taxon>
        <taxon>Teleostei</taxon>
        <taxon>Ostariophysi</taxon>
        <taxon>Siluriformes</taxon>
        <taxon>Pangasiidae</taxon>
        <taxon>Pangasius</taxon>
    </lineage>
</organism>
<reference evidence="1" key="1">
    <citation type="submission" date="2020-02" db="EMBL/GenBank/DDBJ databases">
        <title>Genome sequencing of the panga catfish, Pangasius djambal.</title>
        <authorList>
            <person name="Wen M."/>
            <person name="Zahm M."/>
            <person name="Roques C."/>
            <person name="Cabau C."/>
            <person name="Klopp C."/>
            <person name="Donnadieu C."/>
            <person name="Jouanno E."/>
            <person name="Avarre J.-C."/>
            <person name="Campet M."/>
            <person name="Ha T."/>
            <person name="Dugue R."/>
            <person name="Lampietro C."/>
            <person name="Louis A."/>
            <person name="Herpin A."/>
            <person name="Echchiki A."/>
            <person name="Berthelot C."/>
            <person name="Parey E."/>
            <person name="Roest-Crollius H."/>
            <person name="Braasch I."/>
            <person name="Postlethwait J.H."/>
            <person name="Bobe J."/>
            <person name="Montfort J."/>
            <person name="Bouchez O."/>
            <person name="Begum T."/>
            <person name="Schartl M."/>
            <person name="Gustiano R."/>
            <person name="Guiguen Y."/>
        </authorList>
    </citation>
    <scope>NUCLEOTIDE SEQUENCE</scope>
    <source>
        <strain evidence="1">Pdj_M5554</strain>
    </source>
</reference>
<dbReference type="Proteomes" id="UP000830395">
    <property type="component" value="Chromosome 26"/>
</dbReference>
<gene>
    <name evidence="1" type="ORF">PDJAM_G00157790</name>
</gene>
<dbReference type="EMBL" id="CM041000">
    <property type="protein sequence ID" value="MCJ8747820.1"/>
    <property type="molecule type" value="Genomic_DNA"/>
</dbReference>
<protein>
    <submittedName>
        <fullName evidence="1">Uncharacterized protein</fullName>
    </submittedName>
</protein>
<comment type="caution">
    <text evidence="1">The sequence shown here is derived from an EMBL/GenBank/DDBJ whole genome shotgun (WGS) entry which is preliminary data.</text>
</comment>
<name>A0ACC5ZI12_9TELE</name>
<sequence>MKIPVCLPVLLQLLIQSVPVAPVTVTTSSPIVKVEEYSEAKLSCEFKTEKDQNPRIEWKKKDKDTSFVYFNGNFTGPFVGRAKIEGATITLQKVTQKDAGEYRCEISASGDTVQLGETNITLKVLVPPHIPSCEIPSSALTGSVVVLRCRDKYSIPPASYTWYKDKKPVFPPRHTNASYSVSKETGILTFHTVTMADAGLYHCEANNGVGKSKSCTFHTVTMADAGLYHCEANNGVGKSKSCVGNHMTIDDLNVPGIIAGIVILCLIIPLCTLGVCYAHRKGYFNRHRGRSFWIQQCHGVAHISSQNLNRSEDMSFWIQQCHGVAHISSQNLNRSEDIPHAGYGPPSQNVQDFKHTQSFMLSFWIQQCHGVAHISSQNLNRSEDIPHAGYGPPSQNVQDFKHTQSFML</sequence>
<proteinExistence type="predicted"/>
<keyword evidence="2" id="KW-1185">Reference proteome</keyword>